<dbReference type="Gene3D" id="3.10.180.10">
    <property type="entry name" value="2,3-Dihydroxybiphenyl 1,2-Dioxygenase, domain 1"/>
    <property type="match status" value="1"/>
</dbReference>
<accession>A0ABP7Q593</accession>
<dbReference type="InterPro" id="IPR028973">
    <property type="entry name" value="PhnB-like"/>
</dbReference>
<reference evidence="3" key="1">
    <citation type="journal article" date="2019" name="Int. J. Syst. Evol. Microbiol.">
        <title>The Global Catalogue of Microorganisms (GCM) 10K type strain sequencing project: providing services to taxonomists for standard genome sequencing and annotation.</title>
        <authorList>
            <consortium name="The Broad Institute Genomics Platform"/>
            <consortium name="The Broad Institute Genome Sequencing Center for Infectious Disease"/>
            <person name="Wu L."/>
            <person name="Ma J."/>
        </authorList>
    </citation>
    <scope>NUCLEOTIDE SEQUENCE [LARGE SCALE GENOMIC DNA]</scope>
    <source>
        <strain evidence="3">JCM 17338</strain>
    </source>
</reference>
<dbReference type="Proteomes" id="UP001501081">
    <property type="component" value="Unassembled WGS sequence"/>
</dbReference>
<feature type="domain" description="PhnB-like" evidence="1">
    <location>
        <begin position="6"/>
        <end position="136"/>
    </location>
</feature>
<name>A0ABP7Q593_9SPHI</name>
<dbReference type="Pfam" id="PF06983">
    <property type="entry name" value="3-dmu-9_3-mt"/>
    <property type="match status" value="1"/>
</dbReference>
<dbReference type="CDD" id="cd06588">
    <property type="entry name" value="PhnB_like"/>
    <property type="match status" value="1"/>
</dbReference>
<protein>
    <submittedName>
        <fullName evidence="2">VOC family protein</fullName>
    </submittedName>
</protein>
<dbReference type="PANTHER" id="PTHR33990:SF1">
    <property type="entry name" value="PROTEIN YJDN"/>
    <property type="match status" value="1"/>
</dbReference>
<proteinExistence type="predicted"/>
<dbReference type="RefSeq" id="WP_344768523.1">
    <property type="nucleotide sequence ID" value="NZ_BAABAK010000016.1"/>
</dbReference>
<dbReference type="SUPFAM" id="SSF54593">
    <property type="entry name" value="Glyoxalase/Bleomycin resistance protein/Dihydroxybiphenyl dioxygenase"/>
    <property type="match status" value="1"/>
</dbReference>
<keyword evidence="3" id="KW-1185">Reference proteome</keyword>
<evidence type="ECO:0000313" key="2">
    <source>
        <dbReference type="EMBL" id="GAA3976639.1"/>
    </source>
</evidence>
<organism evidence="2 3">
    <name type="scientific">Pedobacter ginsengiterrae</name>
    <dbReference type="NCBI Taxonomy" id="871696"/>
    <lineage>
        <taxon>Bacteria</taxon>
        <taxon>Pseudomonadati</taxon>
        <taxon>Bacteroidota</taxon>
        <taxon>Sphingobacteriia</taxon>
        <taxon>Sphingobacteriales</taxon>
        <taxon>Sphingobacteriaceae</taxon>
        <taxon>Pedobacter</taxon>
    </lineage>
</organism>
<comment type="caution">
    <text evidence="2">The sequence shown here is derived from an EMBL/GenBank/DDBJ whole genome shotgun (WGS) entry which is preliminary data.</text>
</comment>
<dbReference type="EMBL" id="BAABAK010000016">
    <property type="protein sequence ID" value="GAA3976639.1"/>
    <property type="molecule type" value="Genomic_DNA"/>
</dbReference>
<evidence type="ECO:0000259" key="1">
    <source>
        <dbReference type="Pfam" id="PF06983"/>
    </source>
</evidence>
<dbReference type="InterPro" id="IPR029068">
    <property type="entry name" value="Glyas_Bleomycin-R_OHBP_Dase"/>
</dbReference>
<dbReference type="PANTHER" id="PTHR33990">
    <property type="entry name" value="PROTEIN YJDN-RELATED"/>
    <property type="match status" value="1"/>
</dbReference>
<sequence>MATTNTYLNFNGNCEEAFNFYKSVFGGDFTYIGRFGEMPPSEEFPVAEADKNKVMHVSLPTGASVLMGSDNGEQYESSFVKGNNFSVSINADSKEEADKLFNGLSAGGQATMPMSDTFWGAYFGMFTDKFGVNWMVNYDDPAKMQQQ</sequence>
<evidence type="ECO:0000313" key="3">
    <source>
        <dbReference type="Proteomes" id="UP001501081"/>
    </source>
</evidence>
<gene>
    <name evidence="2" type="ORF">GCM10022246_31190</name>
</gene>